<dbReference type="SUPFAM" id="SSF51126">
    <property type="entry name" value="Pectin lyase-like"/>
    <property type="match status" value="2"/>
</dbReference>
<dbReference type="AlphaFoldDB" id="A0AAJ2R066"/>
<dbReference type="Pfam" id="PF17963">
    <property type="entry name" value="Big_9"/>
    <property type="match status" value="1"/>
</dbReference>
<keyword evidence="2" id="KW-0472">Membrane</keyword>
<evidence type="ECO:0000313" key="4">
    <source>
        <dbReference type="Proteomes" id="UP001287445"/>
    </source>
</evidence>
<name>A0AAJ2R066_DELAC</name>
<dbReference type="InterPro" id="IPR012334">
    <property type="entry name" value="Pectin_lyas_fold"/>
</dbReference>
<dbReference type="Proteomes" id="UP001287445">
    <property type="component" value="Unassembled WGS sequence"/>
</dbReference>
<comment type="caution">
    <text evidence="3">The sequence shown here is derived from an EMBL/GenBank/DDBJ whole genome shotgun (WGS) entry which is preliminary data.</text>
</comment>
<feature type="compositionally biased region" description="Pro residues" evidence="1">
    <location>
        <begin position="728"/>
        <end position="752"/>
    </location>
</feature>
<evidence type="ECO:0000256" key="2">
    <source>
        <dbReference type="SAM" id="Phobius"/>
    </source>
</evidence>
<dbReference type="SUPFAM" id="SSF49313">
    <property type="entry name" value="Cadherin-like"/>
    <property type="match status" value="1"/>
</dbReference>
<dbReference type="RefSeq" id="WP_319072986.1">
    <property type="nucleotide sequence ID" value="NZ_JAWWMZ010000003.1"/>
</dbReference>
<dbReference type="GO" id="GO:0005509">
    <property type="term" value="F:calcium ion binding"/>
    <property type="evidence" value="ECO:0007669"/>
    <property type="project" value="InterPro"/>
</dbReference>
<organism evidence="3 4">
    <name type="scientific">Delftia acidovorans</name>
    <name type="common">Pseudomonas acidovorans</name>
    <name type="synonym">Comamonas acidovorans</name>
    <dbReference type="NCBI Taxonomy" id="80866"/>
    <lineage>
        <taxon>Bacteria</taxon>
        <taxon>Pseudomonadati</taxon>
        <taxon>Pseudomonadota</taxon>
        <taxon>Betaproteobacteria</taxon>
        <taxon>Burkholderiales</taxon>
        <taxon>Comamonadaceae</taxon>
        <taxon>Delftia</taxon>
    </lineage>
</organism>
<proteinExistence type="predicted"/>
<protein>
    <submittedName>
        <fullName evidence="3">Ig-like domain-containing protein</fullName>
    </submittedName>
</protein>
<feature type="region of interest" description="Disordered" evidence="1">
    <location>
        <begin position="725"/>
        <end position="760"/>
    </location>
</feature>
<feature type="transmembrane region" description="Helical" evidence="2">
    <location>
        <begin position="761"/>
        <end position="778"/>
    </location>
</feature>
<evidence type="ECO:0000256" key="1">
    <source>
        <dbReference type="SAM" id="MobiDB-lite"/>
    </source>
</evidence>
<dbReference type="Gene3D" id="2.60.40.3440">
    <property type="match status" value="1"/>
</dbReference>
<dbReference type="NCBIfam" id="TIGR04214">
    <property type="entry name" value="CSLREA_Nterm"/>
    <property type="match status" value="1"/>
</dbReference>
<dbReference type="Gene3D" id="2.160.20.10">
    <property type="entry name" value="Single-stranded right-handed beta-helix, Pectin lyase-like"/>
    <property type="match status" value="1"/>
</dbReference>
<sequence length="787" mass="79860">MQNASAISRPVLRNIQNAFRRPISGEVKMAMRIYRRRFTTRPASRLLRLLALALLLQGCVATAHAWTVVVDSAADASGPCASTGLGPCSLRDAITYANANRNKGGDNRIEFSIGAGGEQTIVTQSNWNGSLMQPIAPATSLTVDASTQPGYEDHLPRRPLITLQAGSSEFGTGLELAGAITVRGLAIGGFSTALTVTGDGNTVLGCHIGVDASGTVAMGNRSNIIVNSGNRNRIGNLDIGGRNVISAAENSGVWLSWPGVGTENIIQGNYIGTDITGNVALGNQGNGISVASGFTGTLIDSNLVSGNVRETGGSSGISISGSHTLVTRNRVGTNAAGTAMIANNGPGIAVLFSPEGGHRIGTGPEDGNLVAGNKETAIELNGNYAARNSNTLIAGNIVGTSLDASTMLPNQWGIVIKDSDEVTVRGNIVGGSKASGIQFQGAGKNNLVQGNYVGVSPQGTALPNGEGVSFFQKAHDTLVGGDDAAHANVIAHNRLFGVGLRGDEVKGVSMLGNAIYGNTEGGIARTSLANGDPADPVLLTVTPEGLSGTLDSVANESMRIEYFSTPRLPDGLVERAAGKVLLGSQTVTTDASGHAPLAFKGAMPPGDQAAVTATATRISTGDTSRFSNAMAANAAPVALPQAVTTPQDTALSITLAGTDFESDPLRFEITAGPAHGGISGFDPQTGTLVYTPAAGYSGPDTFAFTVSDGHQSAAAPAAVSIVVIAADPPDPGPGTDPDPDPGPGTDPGPGPGPGNVQAVPGLGKGGMLALLCGMAYLASRRMRKRQA</sequence>
<gene>
    <name evidence="3" type="ORF">SGN30_08790</name>
</gene>
<dbReference type="InterPro" id="IPR026457">
    <property type="entry name" value="CSLREA_Nterm"/>
</dbReference>
<dbReference type="EMBL" id="JAWWMZ010000003">
    <property type="protein sequence ID" value="MDX4953518.1"/>
    <property type="molecule type" value="Genomic_DNA"/>
</dbReference>
<dbReference type="InterPro" id="IPR011050">
    <property type="entry name" value="Pectin_lyase_fold/virulence"/>
</dbReference>
<dbReference type="InterPro" id="IPR015919">
    <property type="entry name" value="Cadherin-like_sf"/>
</dbReference>
<keyword evidence="2" id="KW-0812">Transmembrane</keyword>
<reference evidence="3" key="1">
    <citation type="submission" date="2023-11" db="EMBL/GenBank/DDBJ databases">
        <title>Identification and selenium tolerance of Delftia acidovorans R3-25.</title>
        <authorList>
            <person name="Zhang S."/>
            <person name="Liu Y."/>
            <person name="Guo Y."/>
        </authorList>
    </citation>
    <scope>NUCLEOTIDE SEQUENCE</scope>
    <source>
        <strain evidence="3">R3-25</strain>
    </source>
</reference>
<keyword evidence="2" id="KW-1133">Transmembrane helix</keyword>
<accession>A0AAJ2R066</accession>
<dbReference type="GO" id="GO:0016020">
    <property type="term" value="C:membrane"/>
    <property type="evidence" value="ECO:0007669"/>
    <property type="project" value="InterPro"/>
</dbReference>
<evidence type="ECO:0000313" key="3">
    <source>
        <dbReference type="EMBL" id="MDX4953518.1"/>
    </source>
</evidence>